<dbReference type="Proteomes" id="UP000327513">
    <property type="component" value="Segment"/>
</dbReference>
<dbReference type="Gene3D" id="1.10.357.40">
    <property type="entry name" value="YbiA-like"/>
    <property type="match status" value="1"/>
</dbReference>
<name>A0A5J6T7I7_9CAUD</name>
<dbReference type="SUPFAM" id="SSF143990">
    <property type="entry name" value="YbiA-like"/>
    <property type="match status" value="1"/>
</dbReference>
<proteinExistence type="predicted"/>
<keyword evidence="2" id="KW-1185">Reference proteome</keyword>
<sequence>MFKFIPANDGKDHINIYTKGKTELGRMLSNLYDCKFEVPGYGRFNSLEGFWYYYLTGCRFEELKGMGGFKAKSFGRTKCQYRIDDEEIGVVGEHREVILEAIRCKLRQNRNILKLLTESTLPLSHYYAKPNREFSTHYNIAKFVWQVEEFERLRNIMRKHIGLEAC</sequence>
<dbReference type="InterPro" id="IPR037238">
    <property type="entry name" value="YbiA-like_sf"/>
</dbReference>
<dbReference type="EMBL" id="MN098326">
    <property type="protein sequence ID" value="QFG06627.1"/>
    <property type="molecule type" value="Genomic_DNA"/>
</dbReference>
<evidence type="ECO:0000313" key="2">
    <source>
        <dbReference type="Proteomes" id="UP000327513"/>
    </source>
</evidence>
<protein>
    <submittedName>
        <fullName evidence="1">Uncharacterized protein</fullName>
    </submittedName>
</protein>
<evidence type="ECO:0000313" key="1">
    <source>
        <dbReference type="EMBL" id="QFG06627.1"/>
    </source>
</evidence>
<gene>
    <name evidence="1" type="ORF">CPT_Myduc_004</name>
</gene>
<accession>A0A5J6T7I7</accession>
<reference evidence="2" key="1">
    <citation type="submission" date="2019-06" db="EMBL/GenBank/DDBJ databases">
        <title>Complete genome of Proteus mirabilis phage Myduc.</title>
        <authorList>
            <person name="Tran J.S."/>
            <person name="Lessor L."/>
            <person name="O'Leary C."/>
            <person name="Bonasera R.M."/>
            <person name="Liu M."/>
        </authorList>
    </citation>
    <scope>NUCLEOTIDE SEQUENCE [LARGE SCALE GENOMIC DNA]</scope>
</reference>
<organism evidence="1 2">
    <name type="scientific">Proteus phage Myduc</name>
    <dbReference type="NCBI Taxonomy" id="2650874"/>
    <lineage>
        <taxon>Viruses</taxon>
        <taxon>Duplodnaviria</taxon>
        <taxon>Heunggongvirae</taxon>
        <taxon>Uroviricota</taxon>
        <taxon>Caudoviricetes</taxon>
        <taxon>Chaseviridae</taxon>
        <taxon>Cleopatravirinae</taxon>
        <taxon>Myducvirus</taxon>
        <taxon>Myducvirus myduc</taxon>
    </lineage>
</organism>